<organism evidence="2 3">
    <name type="scientific">Lobosporangium transversale</name>
    <dbReference type="NCBI Taxonomy" id="64571"/>
    <lineage>
        <taxon>Eukaryota</taxon>
        <taxon>Fungi</taxon>
        <taxon>Fungi incertae sedis</taxon>
        <taxon>Mucoromycota</taxon>
        <taxon>Mortierellomycotina</taxon>
        <taxon>Mortierellomycetes</taxon>
        <taxon>Mortierellales</taxon>
        <taxon>Mortierellaceae</taxon>
        <taxon>Lobosporangium</taxon>
    </lineage>
</organism>
<feature type="region of interest" description="Disordered" evidence="1">
    <location>
        <begin position="265"/>
        <end position="331"/>
    </location>
</feature>
<feature type="region of interest" description="Disordered" evidence="1">
    <location>
        <begin position="220"/>
        <end position="248"/>
    </location>
</feature>
<feature type="compositionally biased region" description="Polar residues" evidence="1">
    <location>
        <begin position="114"/>
        <end position="125"/>
    </location>
</feature>
<dbReference type="RefSeq" id="XP_021876004.1">
    <property type="nucleotide sequence ID" value="XM_022025927.1"/>
</dbReference>
<feature type="compositionally biased region" description="Basic and acidic residues" evidence="1">
    <location>
        <begin position="305"/>
        <end position="321"/>
    </location>
</feature>
<sequence>MASMTGATGGWTNNFAHYGRSNQTMDDLIMGQLADDLGHYSPKTIEYDPEPYQRMLRQERNLKQTYQPTDAGGRMASSSRAKGKAKSSEYHGRSRQEVDGLIPRQPMNGHELPSLQTIEDSTSSEAYRRIPQQSRKLKQTHKPIDVGVDGSLGSSSRAKGRLKSSCHHTRVEFKGNDPIQVTDDILSIPSAQATENSINSEAFPHIPRQSRNLNQTRQLIGIGSSTPSPTRAREEPKSFGQHGRPKPEVDDLIRLIDDMKLIGVQAAKDSTSPEPCRRKSRQSRNLEQTHQPIDTGGRSVASSIRTKERSNISDYNEKPEPEEPDLIQLDDGMDSLNVRVTKSGTNLESYHHTRQQDHNVNATGEMIDLLTPPCWGCSKNMKMGKRGISSNIQGMEYYCENHSSRRRCHGTTEKRTRCSVFSPSKELVEDGVEWYCFKHNPRNSHLRCQMDAKNKGRQCKIICSESEIRLGDVPICNNHFNKIR</sequence>
<accession>A0A1Y2G923</accession>
<proteinExistence type="predicted"/>
<feature type="compositionally biased region" description="Polar residues" evidence="1">
    <location>
        <begin position="220"/>
        <end position="229"/>
    </location>
</feature>
<feature type="region of interest" description="Disordered" evidence="1">
    <location>
        <begin position="65"/>
        <end position="167"/>
    </location>
</feature>
<evidence type="ECO:0000256" key="1">
    <source>
        <dbReference type="SAM" id="MobiDB-lite"/>
    </source>
</evidence>
<dbReference type="GeneID" id="33567770"/>
<dbReference type="InParanoid" id="A0A1Y2G923"/>
<feature type="compositionally biased region" description="Basic residues" evidence="1">
    <location>
        <begin position="158"/>
        <end position="167"/>
    </location>
</feature>
<dbReference type="AlphaFoldDB" id="A0A1Y2G923"/>
<reference evidence="2 3" key="1">
    <citation type="submission" date="2016-07" db="EMBL/GenBank/DDBJ databases">
        <title>Pervasive Adenine N6-methylation of Active Genes in Fungi.</title>
        <authorList>
            <consortium name="DOE Joint Genome Institute"/>
            <person name="Mondo S.J."/>
            <person name="Dannebaum R.O."/>
            <person name="Kuo R.C."/>
            <person name="Labutti K."/>
            <person name="Haridas S."/>
            <person name="Kuo A."/>
            <person name="Salamov A."/>
            <person name="Ahrendt S.R."/>
            <person name="Lipzen A."/>
            <person name="Sullivan W."/>
            <person name="Andreopoulos W.B."/>
            <person name="Clum A."/>
            <person name="Lindquist E."/>
            <person name="Daum C."/>
            <person name="Ramamoorthy G.K."/>
            <person name="Gryganskyi A."/>
            <person name="Culley D."/>
            <person name="Magnuson J.K."/>
            <person name="James T.Y."/>
            <person name="O'Malley M.A."/>
            <person name="Stajich J.E."/>
            <person name="Spatafora J.W."/>
            <person name="Visel A."/>
            <person name="Grigoriev I.V."/>
        </authorList>
    </citation>
    <scope>NUCLEOTIDE SEQUENCE [LARGE SCALE GENOMIC DNA]</scope>
    <source>
        <strain evidence="2 3">NRRL 3116</strain>
    </source>
</reference>
<feature type="compositionally biased region" description="Basic and acidic residues" evidence="1">
    <location>
        <begin position="86"/>
        <end position="98"/>
    </location>
</feature>
<dbReference type="Proteomes" id="UP000193648">
    <property type="component" value="Unassembled WGS sequence"/>
</dbReference>
<feature type="compositionally biased region" description="Polar residues" evidence="1">
    <location>
        <begin position="283"/>
        <end position="292"/>
    </location>
</feature>
<gene>
    <name evidence="2" type="ORF">BCR41DRAFT_363713</name>
</gene>
<evidence type="ECO:0000313" key="3">
    <source>
        <dbReference type="Proteomes" id="UP000193648"/>
    </source>
</evidence>
<comment type="caution">
    <text evidence="2">The sequence shown here is derived from an EMBL/GenBank/DDBJ whole genome shotgun (WGS) entry which is preliminary data.</text>
</comment>
<name>A0A1Y2G923_9FUNG</name>
<protein>
    <submittedName>
        <fullName evidence="2">Uncharacterized protein</fullName>
    </submittedName>
</protein>
<keyword evidence="3" id="KW-1185">Reference proteome</keyword>
<dbReference type="OrthoDB" id="2384579at2759"/>
<feature type="compositionally biased region" description="Low complexity" evidence="1">
    <location>
        <begin position="145"/>
        <end position="156"/>
    </location>
</feature>
<evidence type="ECO:0000313" key="2">
    <source>
        <dbReference type="EMBL" id="ORY99770.1"/>
    </source>
</evidence>
<dbReference type="EMBL" id="MCFF01000065">
    <property type="protein sequence ID" value="ORY99770.1"/>
    <property type="molecule type" value="Genomic_DNA"/>
</dbReference>